<name>A0A6G4MVS5_9ENTR</name>
<evidence type="ECO:0000259" key="2">
    <source>
        <dbReference type="Pfam" id="PF01738"/>
    </source>
</evidence>
<proteinExistence type="predicted"/>
<dbReference type="PANTHER" id="PTHR46623">
    <property type="entry name" value="CARBOXYMETHYLENEBUTENOLIDASE-RELATED"/>
    <property type="match status" value="1"/>
</dbReference>
<dbReference type="Pfam" id="PF01738">
    <property type="entry name" value="DLH"/>
    <property type="match status" value="1"/>
</dbReference>
<feature type="region of interest" description="Disordered" evidence="1">
    <location>
        <begin position="1"/>
        <end position="21"/>
    </location>
</feature>
<feature type="compositionally biased region" description="Low complexity" evidence="1">
    <location>
        <begin position="10"/>
        <end position="21"/>
    </location>
</feature>
<sequence length="90" mass="9671">MTTTKQPGFAPAASPHAATAVHTPEEHIIAGETSIPSQGENMPAYHARPKNADGPLPIVIVVQEIFGVHEHIRDLCRRLAQEGYLAIAPE</sequence>
<dbReference type="InterPro" id="IPR002925">
    <property type="entry name" value="Dienelactn_hydro"/>
</dbReference>
<dbReference type="EMBL" id="JAAJRM010000102">
    <property type="protein sequence ID" value="NGF45241.1"/>
    <property type="molecule type" value="Genomic_DNA"/>
</dbReference>
<organism evidence="3">
    <name type="scientific">Enterobacter hormaechei</name>
    <dbReference type="NCBI Taxonomy" id="158836"/>
    <lineage>
        <taxon>Bacteria</taxon>
        <taxon>Pseudomonadati</taxon>
        <taxon>Pseudomonadota</taxon>
        <taxon>Gammaproteobacteria</taxon>
        <taxon>Enterobacterales</taxon>
        <taxon>Enterobacteriaceae</taxon>
        <taxon>Enterobacter</taxon>
        <taxon>Enterobacter cloacae complex</taxon>
    </lineage>
</organism>
<feature type="non-terminal residue" evidence="3">
    <location>
        <position position="90"/>
    </location>
</feature>
<accession>A0A6G4MVS5</accession>
<dbReference type="GO" id="GO:0016787">
    <property type="term" value="F:hydrolase activity"/>
    <property type="evidence" value="ECO:0007669"/>
    <property type="project" value="InterPro"/>
</dbReference>
<dbReference type="InterPro" id="IPR051049">
    <property type="entry name" value="Dienelactone_hydrolase-like"/>
</dbReference>
<reference evidence="3" key="1">
    <citation type="submission" date="2020-02" db="EMBL/GenBank/DDBJ databases">
        <title>WGS of Carbapenem-Resistant Enterobacteriaceae.</title>
        <authorList>
            <person name="Tokajian S."/>
            <person name="El Chaar M."/>
            <person name="El Khoury M."/>
        </authorList>
    </citation>
    <scope>NUCLEOTIDE SEQUENCE</scope>
    <source>
        <strain evidence="3">EHM_71</strain>
    </source>
</reference>
<dbReference type="InterPro" id="IPR029058">
    <property type="entry name" value="AB_hydrolase_fold"/>
</dbReference>
<dbReference type="Gene3D" id="3.40.50.1820">
    <property type="entry name" value="alpha/beta hydrolase"/>
    <property type="match status" value="1"/>
</dbReference>
<feature type="domain" description="Dienelactone hydrolase" evidence="2">
    <location>
        <begin position="42"/>
        <end position="90"/>
    </location>
</feature>
<evidence type="ECO:0000313" key="3">
    <source>
        <dbReference type="EMBL" id="NGF45241.1"/>
    </source>
</evidence>
<protein>
    <submittedName>
        <fullName evidence="3">Carboxymethylenebutenolidase</fullName>
    </submittedName>
</protein>
<evidence type="ECO:0000256" key="1">
    <source>
        <dbReference type="SAM" id="MobiDB-lite"/>
    </source>
</evidence>
<dbReference type="RefSeq" id="WP_205914738.1">
    <property type="nucleotide sequence ID" value="NZ_JAAJRM010000102.1"/>
</dbReference>
<dbReference type="PANTHER" id="PTHR46623:SF6">
    <property type="entry name" value="ALPHA_BETA-HYDROLASES SUPERFAMILY PROTEIN"/>
    <property type="match status" value="1"/>
</dbReference>
<dbReference type="SUPFAM" id="SSF53474">
    <property type="entry name" value="alpha/beta-Hydrolases"/>
    <property type="match status" value="1"/>
</dbReference>
<gene>
    <name evidence="3" type="ORF">G5635_22945</name>
</gene>
<dbReference type="AlphaFoldDB" id="A0A6G4MVS5"/>
<comment type="caution">
    <text evidence="3">The sequence shown here is derived from an EMBL/GenBank/DDBJ whole genome shotgun (WGS) entry which is preliminary data.</text>
</comment>